<organism evidence="1 2">
    <name type="scientific">Mycena pura</name>
    <dbReference type="NCBI Taxonomy" id="153505"/>
    <lineage>
        <taxon>Eukaryota</taxon>
        <taxon>Fungi</taxon>
        <taxon>Dikarya</taxon>
        <taxon>Basidiomycota</taxon>
        <taxon>Agaricomycotina</taxon>
        <taxon>Agaricomycetes</taxon>
        <taxon>Agaricomycetidae</taxon>
        <taxon>Agaricales</taxon>
        <taxon>Marasmiineae</taxon>
        <taxon>Mycenaceae</taxon>
        <taxon>Mycena</taxon>
    </lineage>
</organism>
<sequence length="474" mass="53225">MTPPWRTLCLALLSPRREAGRQPEALLPLEVWDLVFQALLNDDHMLLQVACVCRIFNELAIALFFRRNKINLSTGAVTVNPYTVTALYLSCGHLPINTLSCSFFSTYVRSMRILRAVVEKCPDLTNLHLTYATLGTRRISGEKTFLLALCDVLHAMSKRMAGPVIVLGTNFILRFEVADLCTRKRYNWIPARIQRVLKVDSPSQFSMQLKARQLAYPAEVEIQCIRAELGPFNSFTLIAFDMMSLTLVPTKTLSAADISSILSHIRVPLLRYFHLHTDAINPAVLSQFFSRHTGVLRIHISHTDGSRHPLCTPPVLLPILSEISSCDAARIPALLDAFGHSPQLYAIRINFDRTTVPLVAELKTALRRISLQPHITRLELNLPRNIGVALQAYPPDDEEHAILSTVHFVRDIRLLAHSIADARAVIPRLAMLPALRTLNLDVDWTGTKRPDLPALIEEARTALPSSTHVWSSWQ</sequence>
<comment type="caution">
    <text evidence="1">The sequence shown here is derived from an EMBL/GenBank/DDBJ whole genome shotgun (WGS) entry which is preliminary data.</text>
</comment>
<proteinExistence type="predicted"/>
<evidence type="ECO:0008006" key="3">
    <source>
        <dbReference type="Google" id="ProtNLM"/>
    </source>
</evidence>
<reference evidence="1" key="1">
    <citation type="submission" date="2023-03" db="EMBL/GenBank/DDBJ databases">
        <title>Massive genome expansion in bonnet fungi (Mycena s.s.) driven by repeated elements and novel gene families across ecological guilds.</title>
        <authorList>
            <consortium name="Lawrence Berkeley National Laboratory"/>
            <person name="Harder C.B."/>
            <person name="Miyauchi S."/>
            <person name="Viragh M."/>
            <person name="Kuo A."/>
            <person name="Thoen E."/>
            <person name="Andreopoulos B."/>
            <person name="Lu D."/>
            <person name="Skrede I."/>
            <person name="Drula E."/>
            <person name="Henrissat B."/>
            <person name="Morin E."/>
            <person name="Kohler A."/>
            <person name="Barry K."/>
            <person name="LaButti K."/>
            <person name="Morin E."/>
            <person name="Salamov A."/>
            <person name="Lipzen A."/>
            <person name="Mereny Z."/>
            <person name="Hegedus B."/>
            <person name="Baldrian P."/>
            <person name="Stursova M."/>
            <person name="Weitz H."/>
            <person name="Taylor A."/>
            <person name="Grigoriev I.V."/>
            <person name="Nagy L.G."/>
            <person name="Martin F."/>
            <person name="Kauserud H."/>
        </authorList>
    </citation>
    <scope>NUCLEOTIDE SEQUENCE</scope>
    <source>
        <strain evidence="1">9144</strain>
    </source>
</reference>
<keyword evidence="2" id="KW-1185">Reference proteome</keyword>
<dbReference type="Proteomes" id="UP001219525">
    <property type="component" value="Unassembled WGS sequence"/>
</dbReference>
<evidence type="ECO:0000313" key="1">
    <source>
        <dbReference type="EMBL" id="KAJ7190033.1"/>
    </source>
</evidence>
<gene>
    <name evidence="1" type="ORF">GGX14DRAFT_580194</name>
</gene>
<dbReference type="EMBL" id="JARJCW010000159">
    <property type="protein sequence ID" value="KAJ7190033.1"/>
    <property type="molecule type" value="Genomic_DNA"/>
</dbReference>
<name>A0AAD6XXV3_9AGAR</name>
<accession>A0AAD6XXV3</accession>
<dbReference type="AlphaFoldDB" id="A0AAD6XXV3"/>
<evidence type="ECO:0000313" key="2">
    <source>
        <dbReference type="Proteomes" id="UP001219525"/>
    </source>
</evidence>
<protein>
    <recommendedName>
        <fullName evidence="3">F-box domain-containing protein</fullName>
    </recommendedName>
</protein>